<feature type="domain" description="Major facilitator superfamily (MFS) profile" evidence="6">
    <location>
        <begin position="211"/>
        <end position="402"/>
    </location>
</feature>
<proteinExistence type="predicted"/>
<feature type="transmembrane region" description="Helical" evidence="5">
    <location>
        <begin position="103"/>
        <end position="124"/>
    </location>
</feature>
<name>A0A1J7BBJ2_9ACTN</name>
<feature type="transmembrane region" description="Helical" evidence="5">
    <location>
        <begin position="299"/>
        <end position="320"/>
    </location>
</feature>
<dbReference type="InterPro" id="IPR051788">
    <property type="entry name" value="MFS_Transporter"/>
</dbReference>
<evidence type="ECO:0000256" key="1">
    <source>
        <dbReference type="ARBA" id="ARBA00004651"/>
    </source>
</evidence>
<feature type="transmembrane region" description="Helical" evidence="5">
    <location>
        <begin position="276"/>
        <end position="293"/>
    </location>
</feature>
<dbReference type="PANTHER" id="PTHR23514">
    <property type="entry name" value="BYPASS OF STOP CODON PROTEIN 6"/>
    <property type="match status" value="1"/>
</dbReference>
<accession>A0A1J7BBJ2</accession>
<keyword evidence="8" id="KW-1185">Reference proteome</keyword>
<feature type="transmembrane region" description="Helical" evidence="5">
    <location>
        <begin position="363"/>
        <end position="384"/>
    </location>
</feature>
<dbReference type="STRING" id="1428644.BIV57_18660"/>
<dbReference type="InterPro" id="IPR020846">
    <property type="entry name" value="MFS_dom"/>
</dbReference>
<reference evidence="7 8" key="1">
    <citation type="submission" date="2016-10" db="EMBL/GenBank/DDBJ databases">
        <title>Genome sequence of Streptomyces gilvigriseus MUSC 26.</title>
        <authorList>
            <person name="Lee L.-H."/>
            <person name="Ser H.-L."/>
        </authorList>
    </citation>
    <scope>NUCLEOTIDE SEQUENCE [LARGE SCALE GENOMIC DNA]</scope>
    <source>
        <strain evidence="7 8">MUSC 26</strain>
    </source>
</reference>
<dbReference type="PANTHER" id="PTHR23514:SF13">
    <property type="entry name" value="INNER MEMBRANE PROTEIN YBJJ"/>
    <property type="match status" value="1"/>
</dbReference>
<feature type="transmembrane region" description="Helical" evidence="5">
    <location>
        <begin position="163"/>
        <end position="185"/>
    </location>
</feature>
<gene>
    <name evidence="7" type="ORF">BIV57_18660</name>
</gene>
<feature type="transmembrane region" description="Helical" evidence="5">
    <location>
        <begin position="136"/>
        <end position="157"/>
    </location>
</feature>
<dbReference type="InterPro" id="IPR011701">
    <property type="entry name" value="MFS"/>
</dbReference>
<dbReference type="OrthoDB" id="3864150at2"/>
<feature type="transmembrane region" description="Helical" evidence="5">
    <location>
        <begin position="15"/>
        <end position="35"/>
    </location>
</feature>
<dbReference type="SUPFAM" id="SSF103473">
    <property type="entry name" value="MFS general substrate transporter"/>
    <property type="match status" value="1"/>
</dbReference>
<comment type="subcellular location">
    <subcellularLocation>
        <location evidence="1">Cell membrane</location>
        <topology evidence="1">Multi-pass membrane protein</topology>
    </subcellularLocation>
</comment>
<evidence type="ECO:0000256" key="2">
    <source>
        <dbReference type="ARBA" id="ARBA00022692"/>
    </source>
</evidence>
<keyword evidence="4 5" id="KW-0472">Membrane</keyword>
<sequence>MAVPAPSPELRTSRIALAVSFCAQGLSFGLLVTRIPAIQDQYRISDAVLPIFLAAVPILAGVGSITTDQLVRRIRPRQVLRWAQPVLCLALAGTGFGGTLPEAAISLAAFGLAVGCLDASQNMLGVNLQHQYGRSIMLGFHAAFALGGILGASWAWAGAHWHLHLSLLFGVVAALVIPVCLVASLKYPSPSAEQAAQIQAAASEKIPWKPLLPLCAAMTFAYIGDSTVSNWSAKYLQDALHSSDQLSTVPYNAYMVTVLLGRAFGDRAVRRVGPVWVVRGGAVLAVAGFAVVATAPGAWFGIVGFVVLGLGISVLVPQIFASGGQRFPGRSDTAVARLNVFNYVGFLVGSPLVGAIADGSGYRVAMIVPLLLVGGVLLIAGSFAPSGARGSSDYAPPPRVRG</sequence>
<dbReference type="Gene3D" id="1.20.1250.20">
    <property type="entry name" value="MFS general substrate transporter like domains"/>
    <property type="match status" value="1"/>
</dbReference>
<evidence type="ECO:0000313" key="7">
    <source>
        <dbReference type="EMBL" id="OIV35998.1"/>
    </source>
</evidence>
<keyword evidence="2 5" id="KW-0812">Transmembrane</keyword>
<dbReference type="AlphaFoldDB" id="A0A1J7BBJ2"/>
<evidence type="ECO:0000259" key="6">
    <source>
        <dbReference type="PROSITE" id="PS50850"/>
    </source>
</evidence>
<dbReference type="EMBL" id="MLCF01000120">
    <property type="protein sequence ID" value="OIV35998.1"/>
    <property type="molecule type" value="Genomic_DNA"/>
</dbReference>
<organism evidence="7 8">
    <name type="scientific">Mangrovactinospora gilvigrisea</name>
    <dbReference type="NCBI Taxonomy" id="1428644"/>
    <lineage>
        <taxon>Bacteria</taxon>
        <taxon>Bacillati</taxon>
        <taxon>Actinomycetota</taxon>
        <taxon>Actinomycetes</taxon>
        <taxon>Kitasatosporales</taxon>
        <taxon>Streptomycetaceae</taxon>
        <taxon>Mangrovactinospora</taxon>
    </lineage>
</organism>
<keyword evidence="3 5" id="KW-1133">Transmembrane helix</keyword>
<protein>
    <submittedName>
        <fullName evidence="7">MFS transporter</fullName>
    </submittedName>
</protein>
<feature type="transmembrane region" description="Helical" evidence="5">
    <location>
        <begin position="47"/>
        <end position="67"/>
    </location>
</feature>
<dbReference type="FunFam" id="1.20.1250.20:FF:000852">
    <property type="entry name" value="Predicted arabinose efflux permease, MFS family"/>
    <property type="match status" value="1"/>
</dbReference>
<dbReference type="InterPro" id="IPR036259">
    <property type="entry name" value="MFS_trans_sf"/>
</dbReference>
<feature type="transmembrane region" description="Helical" evidence="5">
    <location>
        <begin position="340"/>
        <end position="357"/>
    </location>
</feature>
<dbReference type="Proteomes" id="UP000243342">
    <property type="component" value="Unassembled WGS sequence"/>
</dbReference>
<evidence type="ECO:0000313" key="8">
    <source>
        <dbReference type="Proteomes" id="UP000243342"/>
    </source>
</evidence>
<evidence type="ECO:0000256" key="4">
    <source>
        <dbReference type="ARBA" id="ARBA00023136"/>
    </source>
</evidence>
<dbReference type="Pfam" id="PF07690">
    <property type="entry name" value="MFS_1"/>
    <property type="match status" value="2"/>
</dbReference>
<dbReference type="GO" id="GO:0005886">
    <property type="term" value="C:plasma membrane"/>
    <property type="evidence" value="ECO:0007669"/>
    <property type="project" value="UniProtKB-SubCell"/>
</dbReference>
<dbReference type="GO" id="GO:0022857">
    <property type="term" value="F:transmembrane transporter activity"/>
    <property type="evidence" value="ECO:0007669"/>
    <property type="project" value="InterPro"/>
</dbReference>
<dbReference type="RefSeq" id="WP_071658046.1">
    <property type="nucleotide sequence ID" value="NZ_MLCF01000120.1"/>
</dbReference>
<comment type="caution">
    <text evidence="7">The sequence shown here is derived from an EMBL/GenBank/DDBJ whole genome shotgun (WGS) entry which is preliminary data.</text>
</comment>
<dbReference type="CDD" id="cd17393">
    <property type="entry name" value="MFS_MosC_like"/>
    <property type="match status" value="1"/>
</dbReference>
<dbReference type="PROSITE" id="PS50850">
    <property type="entry name" value="MFS"/>
    <property type="match status" value="1"/>
</dbReference>
<evidence type="ECO:0000256" key="5">
    <source>
        <dbReference type="SAM" id="Phobius"/>
    </source>
</evidence>
<evidence type="ECO:0000256" key="3">
    <source>
        <dbReference type="ARBA" id="ARBA00022989"/>
    </source>
</evidence>